<keyword evidence="4 8" id="KW-0812">Transmembrane</keyword>
<protein>
    <submittedName>
        <fullName evidence="11">Glutamine-transport transmembrane protein ABC transporter</fullName>
    </submittedName>
</protein>
<keyword evidence="6 8" id="KW-0472">Membrane</keyword>
<gene>
    <name evidence="11" type="ORF">BN000_01982</name>
</gene>
<comment type="similarity">
    <text evidence="7">Belongs to the ABC-4 integral membrane protein family.</text>
</comment>
<dbReference type="Pfam" id="PF02687">
    <property type="entry name" value="FtsX"/>
    <property type="match status" value="1"/>
</dbReference>
<evidence type="ECO:0000256" key="3">
    <source>
        <dbReference type="ARBA" id="ARBA00022475"/>
    </source>
</evidence>
<keyword evidence="3" id="KW-1003">Cell membrane</keyword>
<dbReference type="GO" id="GO:0005886">
    <property type="term" value="C:plasma membrane"/>
    <property type="evidence" value="ECO:0007669"/>
    <property type="project" value="UniProtKB-SubCell"/>
</dbReference>
<keyword evidence="2" id="KW-0813">Transport</keyword>
<dbReference type="AlphaFoldDB" id="A0A0U1D973"/>
<evidence type="ECO:0000256" key="6">
    <source>
        <dbReference type="ARBA" id="ARBA00023136"/>
    </source>
</evidence>
<evidence type="ECO:0000256" key="5">
    <source>
        <dbReference type="ARBA" id="ARBA00022989"/>
    </source>
</evidence>
<evidence type="ECO:0000256" key="7">
    <source>
        <dbReference type="ARBA" id="ARBA00038076"/>
    </source>
</evidence>
<evidence type="ECO:0000313" key="12">
    <source>
        <dbReference type="Proteomes" id="UP000199601"/>
    </source>
</evidence>
<feature type="transmembrane region" description="Helical" evidence="8">
    <location>
        <begin position="318"/>
        <end position="341"/>
    </location>
</feature>
<evidence type="ECO:0000256" key="4">
    <source>
        <dbReference type="ARBA" id="ARBA00022692"/>
    </source>
</evidence>
<sequence>MPHVGVLQQRARTPMLITAIRDIQFRQRRFIIAVVGTGMVFAMTLILTGLTLGFRVEAKRVVDSMGIDSYLIQTGAVGPFLGSTRFPEAEAQRVARLPGVESAIPVVYGNTIMQDRRSPENLNVYGVPEQAMPRIAAGRPPANPGEAVVSNTLGRSIGDDVEVGPQRLRIVGLVDKSTTLAGQPNAFLTVAGAQRLMFSGQPVISAIGLRGQPKQIPDGYRLVDRRAAVDDMVRPLHGARLAMSYLAILLWAVAAQIVGSLVYLSALERTRDFAVFKAVGVATHSVLAGLVLQAVLVASVAAMLGGLLAVLIGPLFPMLVAVTASTFLSLMGTAVVIGLLASLAGLRRAVAIDPVLAFGGS</sequence>
<keyword evidence="12" id="KW-1185">Reference proteome</keyword>
<evidence type="ECO:0000256" key="2">
    <source>
        <dbReference type="ARBA" id="ARBA00022448"/>
    </source>
</evidence>
<dbReference type="Pfam" id="PF12704">
    <property type="entry name" value="MacB_PCD"/>
    <property type="match status" value="1"/>
</dbReference>
<dbReference type="InterPro" id="IPR051125">
    <property type="entry name" value="ABC-4/HrtB_transporter"/>
</dbReference>
<evidence type="ECO:0000313" key="11">
    <source>
        <dbReference type="EMBL" id="CQD09699.1"/>
    </source>
</evidence>
<comment type="subcellular location">
    <subcellularLocation>
        <location evidence="1">Cell membrane</location>
        <topology evidence="1">Multi-pass membrane protein</topology>
    </subcellularLocation>
</comment>
<organism evidence="11 12">
    <name type="scientific">Mycobacterium europaeum</name>
    <dbReference type="NCBI Taxonomy" id="761804"/>
    <lineage>
        <taxon>Bacteria</taxon>
        <taxon>Bacillati</taxon>
        <taxon>Actinomycetota</taxon>
        <taxon>Actinomycetes</taxon>
        <taxon>Mycobacteriales</taxon>
        <taxon>Mycobacteriaceae</taxon>
        <taxon>Mycobacterium</taxon>
        <taxon>Mycobacterium simiae complex</taxon>
    </lineage>
</organism>
<feature type="transmembrane region" description="Helical" evidence="8">
    <location>
        <begin position="285"/>
        <end position="312"/>
    </location>
</feature>
<evidence type="ECO:0000259" key="10">
    <source>
        <dbReference type="Pfam" id="PF12704"/>
    </source>
</evidence>
<dbReference type="Proteomes" id="UP000199601">
    <property type="component" value="Unassembled WGS sequence"/>
</dbReference>
<feature type="domain" description="ABC3 transporter permease C-terminal" evidence="9">
    <location>
        <begin position="246"/>
        <end position="354"/>
    </location>
</feature>
<accession>A0A0U1D973</accession>
<proteinExistence type="inferred from homology"/>
<name>A0A0U1D973_9MYCO</name>
<dbReference type="EMBL" id="CTEC01000001">
    <property type="protein sequence ID" value="CQD09699.1"/>
    <property type="molecule type" value="Genomic_DNA"/>
</dbReference>
<keyword evidence="5 8" id="KW-1133">Transmembrane helix</keyword>
<feature type="transmembrane region" description="Helical" evidence="8">
    <location>
        <begin position="30"/>
        <end position="54"/>
    </location>
</feature>
<reference evidence="12" key="1">
    <citation type="submission" date="2015-03" db="EMBL/GenBank/DDBJ databases">
        <authorList>
            <person name="Urmite Genomes"/>
        </authorList>
    </citation>
    <scope>NUCLEOTIDE SEQUENCE [LARGE SCALE GENOMIC DNA]</scope>
    <source>
        <strain evidence="12">CSUR P1344</strain>
    </source>
</reference>
<evidence type="ECO:0000256" key="1">
    <source>
        <dbReference type="ARBA" id="ARBA00004651"/>
    </source>
</evidence>
<feature type="transmembrane region" description="Helical" evidence="8">
    <location>
        <begin position="242"/>
        <end position="264"/>
    </location>
</feature>
<feature type="domain" description="MacB-like periplasmic core" evidence="10">
    <location>
        <begin position="34"/>
        <end position="201"/>
    </location>
</feature>
<dbReference type="InterPro" id="IPR003838">
    <property type="entry name" value="ABC3_permease_C"/>
</dbReference>
<dbReference type="InterPro" id="IPR025857">
    <property type="entry name" value="MacB_PCD"/>
</dbReference>
<evidence type="ECO:0000256" key="8">
    <source>
        <dbReference type="SAM" id="Phobius"/>
    </source>
</evidence>
<dbReference type="PANTHER" id="PTHR43738:SF1">
    <property type="entry name" value="HEMIN TRANSPORT SYSTEM PERMEASE PROTEIN HRTB-RELATED"/>
    <property type="match status" value="1"/>
</dbReference>
<dbReference type="SMR" id="A0A0U1D973"/>
<evidence type="ECO:0000259" key="9">
    <source>
        <dbReference type="Pfam" id="PF02687"/>
    </source>
</evidence>
<dbReference type="PANTHER" id="PTHR43738">
    <property type="entry name" value="ABC TRANSPORTER, MEMBRANE PROTEIN"/>
    <property type="match status" value="1"/>
</dbReference>